<dbReference type="KEGG" id="euz:DVS28_a2316"/>
<dbReference type="PANTHER" id="PTHR42711:SF19">
    <property type="entry name" value="DOXORUBICIN RESISTANCE ATP-BINDING PROTEIN DRRA"/>
    <property type="match status" value="1"/>
</dbReference>
<dbReference type="InterPro" id="IPR027417">
    <property type="entry name" value="P-loop_NTPase"/>
</dbReference>
<evidence type="ECO:0000256" key="2">
    <source>
        <dbReference type="ARBA" id="ARBA00022448"/>
    </source>
</evidence>
<dbReference type="AlphaFoldDB" id="A0A346XXQ1"/>
<dbReference type="PROSITE" id="PS50893">
    <property type="entry name" value="ABC_TRANSPORTER_2"/>
    <property type="match status" value="1"/>
</dbReference>
<dbReference type="PANTHER" id="PTHR42711">
    <property type="entry name" value="ABC TRANSPORTER ATP-BINDING PROTEIN"/>
    <property type="match status" value="1"/>
</dbReference>
<keyword evidence="5 12" id="KW-0067">ATP-binding</keyword>
<proteinExistence type="inferred from homology"/>
<dbReference type="SMART" id="SM00382">
    <property type="entry name" value="AAA"/>
    <property type="match status" value="1"/>
</dbReference>
<evidence type="ECO:0000256" key="8">
    <source>
        <dbReference type="ARBA" id="ARBA00023251"/>
    </source>
</evidence>
<dbReference type="Pfam" id="PF00005">
    <property type="entry name" value="ABC_tran"/>
    <property type="match status" value="1"/>
</dbReference>
<comment type="subcellular location">
    <subcellularLocation>
        <location evidence="1">Cell membrane</location>
        <topology evidence="1">Peripheral membrane protein</topology>
        <orientation evidence="1">Cytoplasmic side</orientation>
    </subcellularLocation>
</comment>
<evidence type="ECO:0000313" key="12">
    <source>
        <dbReference type="EMBL" id="AXV06998.1"/>
    </source>
</evidence>
<keyword evidence="13" id="KW-1185">Reference proteome</keyword>
<dbReference type="GO" id="GO:0043215">
    <property type="term" value="P:daunorubicin transport"/>
    <property type="evidence" value="ECO:0007669"/>
    <property type="project" value="InterPro"/>
</dbReference>
<dbReference type="GO" id="GO:0016887">
    <property type="term" value="F:ATP hydrolysis activity"/>
    <property type="evidence" value="ECO:0007669"/>
    <property type="project" value="InterPro"/>
</dbReference>
<feature type="region of interest" description="Disordered" evidence="10">
    <location>
        <begin position="318"/>
        <end position="342"/>
    </location>
</feature>
<dbReference type="InterPro" id="IPR017871">
    <property type="entry name" value="ABC_transporter-like_CS"/>
</dbReference>
<dbReference type="Gene3D" id="3.40.50.300">
    <property type="entry name" value="P-loop containing nucleotide triphosphate hydrolases"/>
    <property type="match status" value="1"/>
</dbReference>
<keyword evidence="7" id="KW-0472">Membrane</keyword>
<evidence type="ECO:0000256" key="6">
    <source>
        <dbReference type="ARBA" id="ARBA00022967"/>
    </source>
</evidence>
<feature type="compositionally biased region" description="Low complexity" evidence="10">
    <location>
        <begin position="320"/>
        <end position="335"/>
    </location>
</feature>
<dbReference type="InterPro" id="IPR005894">
    <property type="entry name" value="DrrA"/>
</dbReference>
<sequence>MTEPAESDQPAIQVEGLTRSFGETVALDGVDLVVRPGGVVGLLGPNGAGKTTLVRILATLLRPTSGTVRVFGHDVVAEPHEVRNRISLTGQYAAVDGLLTGRENLVMFADLLGLSGRSARVRADELLTRFDLVEAADRRASTYSGGMRRRLDLASSLIVPPSLLFLDEPTTGLDPRTRNQMWDVITELVSAGTTLLLTTQYLEEADQLADRILVIDHGRIIADGTGDELKAAAGGVTVEILLADPHRVDAACAALTRAGLAARGVHAAHADLEVPTELGHGLETVQRVAGALEAAGVAVNDLGLRRASLDEVFLQLTERPAAAPTPEPATADAPALNDEATR</sequence>
<name>A0A346XXQ1_9ACTN</name>
<keyword evidence="8" id="KW-0046">Antibiotic resistance</keyword>
<evidence type="ECO:0000313" key="13">
    <source>
        <dbReference type="Proteomes" id="UP000264006"/>
    </source>
</evidence>
<dbReference type="GO" id="GO:0046677">
    <property type="term" value="P:response to antibiotic"/>
    <property type="evidence" value="ECO:0007669"/>
    <property type="project" value="UniProtKB-KW"/>
</dbReference>
<dbReference type="EMBL" id="CP031165">
    <property type="protein sequence ID" value="AXV06998.1"/>
    <property type="molecule type" value="Genomic_DNA"/>
</dbReference>
<keyword evidence="4" id="KW-0547">Nucleotide-binding</keyword>
<dbReference type="InterPro" id="IPR050763">
    <property type="entry name" value="ABC_transporter_ATP-binding"/>
</dbReference>
<dbReference type="GO" id="GO:0005886">
    <property type="term" value="C:plasma membrane"/>
    <property type="evidence" value="ECO:0007669"/>
    <property type="project" value="UniProtKB-SubCell"/>
</dbReference>
<dbReference type="RefSeq" id="WP_216826563.1">
    <property type="nucleotide sequence ID" value="NZ_CP031165.1"/>
</dbReference>
<dbReference type="Proteomes" id="UP000264006">
    <property type="component" value="Chromosome"/>
</dbReference>
<organism evidence="12 13">
    <name type="scientific">Euzebya pacifica</name>
    <dbReference type="NCBI Taxonomy" id="1608957"/>
    <lineage>
        <taxon>Bacteria</taxon>
        <taxon>Bacillati</taxon>
        <taxon>Actinomycetota</taxon>
        <taxon>Nitriliruptoria</taxon>
        <taxon>Euzebyales</taxon>
    </lineage>
</organism>
<evidence type="ECO:0000256" key="3">
    <source>
        <dbReference type="ARBA" id="ARBA00022475"/>
    </source>
</evidence>
<dbReference type="InterPro" id="IPR003439">
    <property type="entry name" value="ABC_transporter-like_ATP-bd"/>
</dbReference>
<dbReference type="NCBIfam" id="TIGR01188">
    <property type="entry name" value="drrA"/>
    <property type="match status" value="1"/>
</dbReference>
<dbReference type="FunFam" id="3.40.50.300:FF:000589">
    <property type="entry name" value="ABC transporter, ATP-binding subunit"/>
    <property type="match status" value="1"/>
</dbReference>
<dbReference type="InterPro" id="IPR003593">
    <property type="entry name" value="AAA+_ATPase"/>
</dbReference>
<dbReference type="GO" id="GO:0005524">
    <property type="term" value="F:ATP binding"/>
    <property type="evidence" value="ECO:0007669"/>
    <property type="project" value="UniProtKB-KW"/>
</dbReference>
<feature type="domain" description="ABC transporter" evidence="11">
    <location>
        <begin position="12"/>
        <end position="242"/>
    </location>
</feature>
<keyword evidence="6" id="KW-1278">Translocase</keyword>
<evidence type="ECO:0000256" key="5">
    <source>
        <dbReference type="ARBA" id="ARBA00022840"/>
    </source>
</evidence>
<reference evidence="12 13" key="1">
    <citation type="submission" date="2018-09" db="EMBL/GenBank/DDBJ databases">
        <title>Complete genome sequence of Euzebya sp. DY32-46 isolated from seawater of Pacific Ocean.</title>
        <authorList>
            <person name="Xu L."/>
            <person name="Wu Y.-H."/>
            <person name="Xu X.-W."/>
        </authorList>
    </citation>
    <scope>NUCLEOTIDE SEQUENCE [LARGE SCALE GENOMIC DNA]</scope>
    <source>
        <strain evidence="12 13">DY32-46</strain>
    </source>
</reference>
<evidence type="ECO:0000256" key="4">
    <source>
        <dbReference type="ARBA" id="ARBA00022741"/>
    </source>
</evidence>
<protein>
    <submittedName>
        <fullName evidence="12">Methionine ABC transporter ATP-binding protein</fullName>
    </submittedName>
</protein>
<dbReference type="SUPFAM" id="SSF52540">
    <property type="entry name" value="P-loop containing nucleoside triphosphate hydrolases"/>
    <property type="match status" value="1"/>
</dbReference>
<evidence type="ECO:0000259" key="11">
    <source>
        <dbReference type="PROSITE" id="PS50893"/>
    </source>
</evidence>
<keyword evidence="3" id="KW-1003">Cell membrane</keyword>
<evidence type="ECO:0000256" key="10">
    <source>
        <dbReference type="SAM" id="MobiDB-lite"/>
    </source>
</evidence>
<evidence type="ECO:0000256" key="1">
    <source>
        <dbReference type="ARBA" id="ARBA00004413"/>
    </source>
</evidence>
<dbReference type="PROSITE" id="PS00211">
    <property type="entry name" value="ABC_TRANSPORTER_1"/>
    <property type="match status" value="1"/>
</dbReference>
<gene>
    <name evidence="12" type="ORF">DVS28_a2316</name>
</gene>
<dbReference type="GO" id="GO:1900753">
    <property type="term" value="P:doxorubicin transport"/>
    <property type="evidence" value="ECO:0007669"/>
    <property type="project" value="InterPro"/>
</dbReference>
<comment type="similarity">
    <text evidence="9">Belongs to the ABC transporter superfamily. Drug exporter-1 (DrugE1) (TC 3.A.1.105) family.</text>
</comment>
<accession>A0A346XXQ1</accession>
<evidence type="ECO:0000256" key="7">
    <source>
        <dbReference type="ARBA" id="ARBA00023136"/>
    </source>
</evidence>
<keyword evidence="2" id="KW-0813">Transport</keyword>
<evidence type="ECO:0000256" key="9">
    <source>
        <dbReference type="ARBA" id="ARBA00049985"/>
    </source>
</evidence>